<feature type="region of interest" description="Disordered" evidence="1">
    <location>
        <begin position="1"/>
        <end position="35"/>
    </location>
</feature>
<comment type="caution">
    <text evidence="2">The sequence shown here is derived from an EMBL/GenBank/DDBJ whole genome shotgun (WGS) entry which is preliminary data.</text>
</comment>
<evidence type="ECO:0000313" key="3">
    <source>
        <dbReference type="Proteomes" id="UP001341840"/>
    </source>
</evidence>
<sequence length="136" mass="15204">MQRPPPEPPDSYWFEVEDGEPESTVDEDTADQKRNGCVGNGTGAAFRSAEVSTFVNDKESLTEGVVTGTEDSAFLTGMVKNLHDGDKDRRSSGRQRNLQVVIPGEDARRAKMAEAEDRVRDMRRRSISLDGWEWVD</sequence>
<name>A0ABU6YC23_9FABA</name>
<dbReference type="Proteomes" id="UP001341840">
    <property type="component" value="Unassembled WGS sequence"/>
</dbReference>
<accession>A0ABU6YC23</accession>
<gene>
    <name evidence="2" type="ORF">PIB30_030120</name>
</gene>
<protein>
    <submittedName>
        <fullName evidence="2">Uncharacterized protein</fullName>
    </submittedName>
</protein>
<evidence type="ECO:0000313" key="2">
    <source>
        <dbReference type="EMBL" id="MED6206803.1"/>
    </source>
</evidence>
<feature type="compositionally biased region" description="Acidic residues" evidence="1">
    <location>
        <begin position="15"/>
        <end position="29"/>
    </location>
</feature>
<dbReference type="EMBL" id="JASCZI010241780">
    <property type="protein sequence ID" value="MED6206803.1"/>
    <property type="molecule type" value="Genomic_DNA"/>
</dbReference>
<reference evidence="2 3" key="1">
    <citation type="journal article" date="2023" name="Plants (Basel)">
        <title>Bridging the Gap: Combining Genomics and Transcriptomics Approaches to Understand Stylosanthes scabra, an Orphan Legume from the Brazilian Caatinga.</title>
        <authorList>
            <person name="Ferreira-Neto J.R.C."/>
            <person name="da Silva M.D."/>
            <person name="Binneck E."/>
            <person name="de Melo N.F."/>
            <person name="da Silva R.H."/>
            <person name="de Melo A.L.T.M."/>
            <person name="Pandolfi V."/>
            <person name="Bustamante F.O."/>
            <person name="Brasileiro-Vidal A.C."/>
            <person name="Benko-Iseppon A.M."/>
        </authorList>
    </citation>
    <scope>NUCLEOTIDE SEQUENCE [LARGE SCALE GENOMIC DNA]</scope>
    <source>
        <tissue evidence="2">Leaves</tissue>
    </source>
</reference>
<organism evidence="2 3">
    <name type="scientific">Stylosanthes scabra</name>
    <dbReference type="NCBI Taxonomy" id="79078"/>
    <lineage>
        <taxon>Eukaryota</taxon>
        <taxon>Viridiplantae</taxon>
        <taxon>Streptophyta</taxon>
        <taxon>Embryophyta</taxon>
        <taxon>Tracheophyta</taxon>
        <taxon>Spermatophyta</taxon>
        <taxon>Magnoliopsida</taxon>
        <taxon>eudicotyledons</taxon>
        <taxon>Gunneridae</taxon>
        <taxon>Pentapetalae</taxon>
        <taxon>rosids</taxon>
        <taxon>fabids</taxon>
        <taxon>Fabales</taxon>
        <taxon>Fabaceae</taxon>
        <taxon>Papilionoideae</taxon>
        <taxon>50 kb inversion clade</taxon>
        <taxon>dalbergioids sensu lato</taxon>
        <taxon>Dalbergieae</taxon>
        <taxon>Pterocarpus clade</taxon>
        <taxon>Stylosanthes</taxon>
    </lineage>
</organism>
<keyword evidence="3" id="KW-1185">Reference proteome</keyword>
<evidence type="ECO:0000256" key="1">
    <source>
        <dbReference type="SAM" id="MobiDB-lite"/>
    </source>
</evidence>
<proteinExistence type="predicted"/>